<dbReference type="KEGG" id="ccel:CCDG5_1481"/>
<dbReference type="Proteomes" id="UP000032431">
    <property type="component" value="Chromosome I"/>
</dbReference>
<dbReference type="PATRIC" id="fig|29343.3.peg.1562"/>
<accession>A0A078KLI3</accession>
<gene>
    <name evidence="1" type="ORF">CCDG5_1481</name>
</gene>
<proteinExistence type="predicted"/>
<sequence length="122" mass="14003">MITSKSMEGNYLTELTNGFCKVYANSEDDPKHLHPTEFVETALSACMNITTRMVLDRMSLKYDEVIVKVWVESATKEETTIKYNIDIKGDIDESVKRQIISKVYNCPMRKLLTSNIKVEEDS</sequence>
<keyword evidence="2" id="KW-1185">Reference proteome</keyword>
<protein>
    <recommendedName>
        <fullName evidence="3">OsmC family protein</fullName>
    </recommendedName>
</protein>
<dbReference type="EMBL" id="LM995447">
    <property type="protein sequence ID" value="CDZ24591.1"/>
    <property type="molecule type" value="Genomic_DNA"/>
</dbReference>
<dbReference type="SUPFAM" id="SSF82784">
    <property type="entry name" value="OsmC-like"/>
    <property type="match status" value="1"/>
</dbReference>
<dbReference type="Gene3D" id="3.30.300.20">
    <property type="match status" value="1"/>
</dbReference>
<dbReference type="HOGENOM" id="CLU_100275_4_1_9"/>
<organism evidence="1 2">
    <name type="scientific">[Clostridium] cellulosi</name>
    <dbReference type="NCBI Taxonomy" id="29343"/>
    <lineage>
        <taxon>Bacteria</taxon>
        <taxon>Bacillati</taxon>
        <taxon>Bacillota</taxon>
        <taxon>Clostridia</taxon>
        <taxon>Eubacteriales</taxon>
        <taxon>Oscillospiraceae</taxon>
        <taxon>Oscillospiraceae incertae sedis</taxon>
    </lineage>
</organism>
<dbReference type="InterPro" id="IPR036102">
    <property type="entry name" value="OsmC/Ohrsf"/>
</dbReference>
<dbReference type="STRING" id="29343.CCDG5_1481"/>
<dbReference type="InterPro" id="IPR015946">
    <property type="entry name" value="KH_dom-like_a/b"/>
</dbReference>
<evidence type="ECO:0000313" key="1">
    <source>
        <dbReference type="EMBL" id="CDZ24591.1"/>
    </source>
</evidence>
<dbReference type="Pfam" id="PF02566">
    <property type="entry name" value="OsmC"/>
    <property type="match status" value="1"/>
</dbReference>
<dbReference type="InterPro" id="IPR003718">
    <property type="entry name" value="OsmC/Ohr_fam"/>
</dbReference>
<name>A0A078KLI3_9FIRM</name>
<reference evidence="2" key="1">
    <citation type="submission" date="2014-07" db="EMBL/GenBank/DDBJ databases">
        <authorList>
            <person name="Wibberg D."/>
        </authorList>
    </citation>
    <scope>NUCLEOTIDE SEQUENCE [LARGE SCALE GENOMIC DNA]</scope>
    <source>
        <strain evidence="2">DG5</strain>
    </source>
</reference>
<evidence type="ECO:0000313" key="2">
    <source>
        <dbReference type="Proteomes" id="UP000032431"/>
    </source>
</evidence>
<evidence type="ECO:0008006" key="3">
    <source>
        <dbReference type="Google" id="ProtNLM"/>
    </source>
</evidence>
<dbReference type="OrthoDB" id="9791538at2"/>
<dbReference type="AlphaFoldDB" id="A0A078KLI3"/>